<dbReference type="EMBL" id="JAVDYG010000001">
    <property type="protein sequence ID" value="MDR7362501.1"/>
    <property type="molecule type" value="Genomic_DNA"/>
</dbReference>
<dbReference type="CDD" id="cd00085">
    <property type="entry name" value="HNHc"/>
    <property type="match status" value="1"/>
</dbReference>
<dbReference type="Gene3D" id="1.10.30.50">
    <property type="match status" value="1"/>
</dbReference>
<organism evidence="3 4">
    <name type="scientific">Nocardioides marmoribigeumensis</name>
    <dbReference type="NCBI Taxonomy" id="433649"/>
    <lineage>
        <taxon>Bacteria</taxon>
        <taxon>Bacillati</taxon>
        <taxon>Actinomycetota</taxon>
        <taxon>Actinomycetes</taxon>
        <taxon>Propionibacteriales</taxon>
        <taxon>Nocardioidaceae</taxon>
        <taxon>Nocardioides</taxon>
    </lineage>
</organism>
<evidence type="ECO:0000256" key="1">
    <source>
        <dbReference type="SAM" id="MobiDB-lite"/>
    </source>
</evidence>
<proteinExistence type="predicted"/>
<comment type="caution">
    <text evidence="3">The sequence shown here is derived from an EMBL/GenBank/DDBJ whole genome shotgun (WGS) entry which is preliminary data.</text>
</comment>
<sequence>MTQSLPQPSSSAVPEHPVLTALDAIETALVSVVQVNPAFMRTETKALALRRLARAEAQVVELRMRIMADADDVAADVAARDVAGWYSQATRTETAAAKADAGLAADLDRRWTAVAAAMRTGDVSLAQARTMARSLQGLAPWVDAEVLEKAEAHLVALAADHGPRQLAALGRKILEVVAPEVAEEVEARRLAALETDAEEGATLRLRRKADGRIAFTGEIDEVSGTRFAVYLEAFTNPRKASTLDPTDGASGDDGTLTSHPDPVQRLPRPRRLGQAFCTFLETVDPQRLPVHGGNATQIVVTIDYDALCKELGTAEVLTTAAIPGGLVDGVSATSNQLTAAQTRRLACNAQILPVVLGGKSQILDYGYNRRLFSPAQQRALLLRDRTCRAEGCDVPGTWAEAHHWLPWGRFGKTDIDNAVLLCSHHHHRAHDDRYLAVRLPNGDVRFNRRR</sequence>
<gene>
    <name evidence="3" type="ORF">J2S63_002054</name>
</gene>
<evidence type="ECO:0000313" key="3">
    <source>
        <dbReference type="EMBL" id="MDR7362501.1"/>
    </source>
</evidence>
<name>A0ABU2BW44_9ACTN</name>
<feature type="region of interest" description="Disordered" evidence="1">
    <location>
        <begin position="240"/>
        <end position="267"/>
    </location>
</feature>
<dbReference type="SMART" id="SM00507">
    <property type="entry name" value="HNHc"/>
    <property type="match status" value="1"/>
</dbReference>
<dbReference type="Proteomes" id="UP001183648">
    <property type="component" value="Unassembled WGS sequence"/>
</dbReference>
<feature type="domain" description="HNH nuclease" evidence="2">
    <location>
        <begin position="375"/>
        <end position="427"/>
    </location>
</feature>
<protein>
    <recommendedName>
        <fullName evidence="2">HNH nuclease domain-containing protein</fullName>
    </recommendedName>
</protein>
<keyword evidence="4" id="KW-1185">Reference proteome</keyword>
<accession>A0ABU2BW44</accession>
<dbReference type="RefSeq" id="WP_310301811.1">
    <property type="nucleotide sequence ID" value="NZ_BAAAPS010000008.1"/>
</dbReference>
<dbReference type="InterPro" id="IPR003870">
    <property type="entry name" value="DUF222"/>
</dbReference>
<dbReference type="InterPro" id="IPR003615">
    <property type="entry name" value="HNH_nuc"/>
</dbReference>
<evidence type="ECO:0000313" key="4">
    <source>
        <dbReference type="Proteomes" id="UP001183648"/>
    </source>
</evidence>
<reference evidence="3 4" key="1">
    <citation type="submission" date="2023-07" db="EMBL/GenBank/DDBJ databases">
        <title>Sequencing the genomes of 1000 actinobacteria strains.</title>
        <authorList>
            <person name="Klenk H.-P."/>
        </authorList>
    </citation>
    <scope>NUCLEOTIDE SEQUENCE [LARGE SCALE GENOMIC DNA]</scope>
    <source>
        <strain evidence="3 4">DSM 19426</strain>
    </source>
</reference>
<dbReference type="Pfam" id="PF02720">
    <property type="entry name" value="DUF222"/>
    <property type="match status" value="1"/>
</dbReference>
<evidence type="ECO:0000259" key="2">
    <source>
        <dbReference type="SMART" id="SM00507"/>
    </source>
</evidence>